<evidence type="ECO:0000313" key="1">
    <source>
        <dbReference type="EMBL" id="OFV68553.1"/>
    </source>
</evidence>
<name>A0A1F2PBD2_9EURY</name>
<proteinExistence type="predicted"/>
<organism evidence="1 2">
    <name type="scientific">Candidatus Syntropharchaeum caldarium</name>
    <dbReference type="NCBI Taxonomy" id="1838285"/>
    <lineage>
        <taxon>Archaea</taxon>
        <taxon>Methanobacteriati</taxon>
        <taxon>Methanobacteriota</taxon>
        <taxon>Stenosarchaea group</taxon>
        <taxon>Methanomicrobia</taxon>
        <taxon>Methanosarcinales</taxon>
        <taxon>ANME-2 cluster</taxon>
        <taxon>Candidatus Syntropharchaeum</taxon>
    </lineage>
</organism>
<dbReference type="STRING" id="1838285.SCAL_000229"/>
<evidence type="ECO:0000313" key="2">
    <source>
        <dbReference type="Proteomes" id="UP000186940"/>
    </source>
</evidence>
<protein>
    <submittedName>
        <fullName evidence="1">Uncharacterized protein</fullName>
    </submittedName>
</protein>
<dbReference type="AlphaFoldDB" id="A0A1F2PBD2"/>
<reference evidence="1" key="1">
    <citation type="submission" date="2016-05" db="EMBL/GenBank/DDBJ databases">
        <title>Microbial consortia oxidize butane by reversing methanogenesis.</title>
        <authorList>
            <person name="Laso-Perez R."/>
            <person name="Richter M."/>
            <person name="Wegener G."/>
            <person name="Musat F."/>
        </authorList>
    </citation>
    <scope>NUCLEOTIDE SEQUENCE [LARGE SCALE GENOMIC DNA]</scope>
    <source>
        <strain evidence="1">BOX2</strain>
    </source>
</reference>
<dbReference type="Proteomes" id="UP000186940">
    <property type="component" value="Unassembled WGS sequence"/>
</dbReference>
<gene>
    <name evidence="1" type="ORF">SCAL_000229</name>
</gene>
<accession>A0A1F2PBD2</accession>
<dbReference type="EMBL" id="LYOS01000001">
    <property type="protein sequence ID" value="OFV68553.1"/>
    <property type="molecule type" value="Genomic_DNA"/>
</dbReference>
<sequence>MDVRPYPQYFEENERLFGISVKDEYREPISLTIEIKTTW</sequence>
<comment type="caution">
    <text evidence="1">The sequence shown here is derived from an EMBL/GenBank/DDBJ whole genome shotgun (WGS) entry which is preliminary data.</text>
</comment>
<keyword evidence="2" id="KW-1185">Reference proteome</keyword>